<dbReference type="GO" id="GO:0016787">
    <property type="term" value="F:hydrolase activity"/>
    <property type="evidence" value="ECO:0007669"/>
    <property type="project" value="UniProtKB-KW"/>
</dbReference>
<proteinExistence type="predicted"/>
<evidence type="ECO:0000313" key="1">
    <source>
        <dbReference type="EMBL" id="MEQ4481724.1"/>
    </source>
</evidence>
<keyword evidence="2" id="KW-1185">Reference proteome</keyword>
<dbReference type="EMBL" id="JASKHM010000002">
    <property type="protein sequence ID" value="MEQ4481724.1"/>
    <property type="molecule type" value="Genomic_DNA"/>
</dbReference>
<dbReference type="InterPro" id="IPR050583">
    <property type="entry name" value="Mycobacterial_A85_antigen"/>
</dbReference>
<dbReference type="SUPFAM" id="SSF53474">
    <property type="entry name" value="alpha/beta-Hydrolases"/>
    <property type="match status" value="1"/>
</dbReference>
<keyword evidence="1" id="KW-0378">Hydrolase</keyword>
<name>A0ABV1KNT1_9BACL</name>
<dbReference type="RefSeq" id="WP_232183512.1">
    <property type="nucleotide sequence ID" value="NZ_JAIOAP010000002.1"/>
</dbReference>
<organism evidence="1 2">
    <name type="scientific">Cohnella silvisoli</name>
    <dbReference type="NCBI Taxonomy" id="2873699"/>
    <lineage>
        <taxon>Bacteria</taxon>
        <taxon>Bacillati</taxon>
        <taxon>Bacillota</taxon>
        <taxon>Bacilli</taxon>
        <taxon>Bacillales</taxon>
        <taxon>Paenibacillaceae</taxon>
        <taxon>Cohnella</taxon>
    </lineage>
</organism>
<dbReference type="Gene3D" id="3.40.50.1820">
    <property type="entry name" value="alpha/beta hydrolase"/>
    <property type="match status" value="1"/>
</dbReference>
<dbReference type="InterPro" id="IPR000801">
    <property type="entry name" value="Esterase-like"/>
</dbReference>
<comment type="caution">
    <text evidence="1">The sequence shown here is derived from an EMBL/GenBank/DDBJ whole genome shotgun (WGS) entry which is preliminary data.</text>
</comment>
<sequence length="251" mass="29019">MSDSHLFKRTIHKHEVPSEYLPEGNRTIRVYLPPGFQDWISYPVVYCQDGEDFFNFGRIATHAQRLIIEEGWDPFIIVGVDVDKKIRTSEYAPDGERYAIYTRFFTEELIPWVESHYPVRNVPEQRILIGDSLGGAVSLSLAIAYPNLFNRVISLSGAFYDAYFAQIELAPTLEQIRIWMLIGLQENEFTTDRGTFDFVELNRRAFQLLKDKGAKSHYVEKDGEHKWGFWQNELPEALGAFLGPAPMEFTL</sequence>
<accession>A0ABV1KNT1</accession>
<evidence type="ECO:0000313" key="2">
    <source>
        <dbReference type="Proteomes" id="UP001493487"/>
    </source>
</evidence>
<dbReference type="Proteomes" id="UP001493487">
    <property type="component" value="Unassembled WGS sequence"/>
</dbReference>
<dbReference type="Pfam" id="PF00756">
    <property type="entry name" value="Esterase"/>
    <property type="match status" value="1"/>
</dbReference>
<protein>
    <submittedName>
        <fullName evidence="1">Alpha/beta hydrolase-fold protein</fullName>
    </submittedName>
</protein>
<dbReference type="PANTHER" id="PTHR48098">
    <property type="entry name" value="ENTEROCHELIN ESTERASE-RELATED"/>
    <property type="match status" value="1"/>
</dbReference>
<gene>
    <name evidence="1" type="ORF">QJS35_04870</name>
</gene>
<dbReference type="InterPro" id="IPR029058">
    <property type="entry name" value="AB_hydrolase_fold"/>
</dbReference>
<dbReference type="PANTHER" id="PTHR48098:SF3">
    <property type="entry name" value="IRON(III) ENTEROBACTIN ESTERASE"/>
    <property type="match status" value="1"/>
</dbReference>
<reference evidence="1 2" key="1">
    <citation type="journal article" date="2023" name="Genome Announc.">
        <title>Pan-Genome Analyses of the Genus Cohnella and Proposal of the Novel Species Cohnella silvisoli sp. nov., Isolated from Forest Soil.</title>
        <authorList>
            <person name="Wang C."/>
            <person name="Mao L."/>
            <person name="Bao G."/>
            <person name="Zhu H."/>
        </authorList>
    </citation>
    <scope>NUCLEOTIDE SEQUENCE [LARGE SCALE GENOMIC DNA]</scope>
    <source>
        <strain evidence="1 2">NL03-T5-1</strain>
    </source>
</reference>